<dbReference type="NCBIfam" id="NF006094">
    <property type="entry name" value="PRK08246.1"/>
    <property type="match status" value="1"/>
</dbReference>
<feature type="domain" description="Tryptophan synthase beta chain-like PALP" evidence="4">
    <location>
        <begin position="18"/>
        <end position="300"/>
    </location>
</feature>
<accession>A0A4Q8ASI0</accession>
<proteinExistence type="predicted"/>
<dbReference type="SUPFAM" id="SSF53686">
    <property type="entry name" value="Tryptophan synthase beta subunit-like PLP-dependent enzymes"/>
    <property type="match status" value="1"/>
</dbReference>
<dbReference type="GO" id="GO:0006565">
    <property type="term" value="P:L-serine catabolic process"/>
    <property type="evidence" value="ECO:0007669"/>
    <property type="project" value="TreeGrafter"/>
</dbReference>
<dbReference type="GO" id="GO:0009097">
    <property type="term" value="P:isoleucine biosynthetic process"/>
    <property type="evidence" value="ECO:0007669"/>
    <property type="project" value="TreeGrafter"/>
</dbReference>
<dbReference type="InterPro" id="IPR036052">
    <property type="entry name" value="TrpB-like_PALP_sf"/>
</dbReference>
<dbReference type="GO" id="GO:0004794">
    <property type="term" value="F:threonine deaminase activity"/>
    <property type="evidence" value="ECO:0007669"/>
    <property type="project" value="TreeGrafter"/>
</dbReference>
<dbReference type="AlphaFoldDB" id="A0A4Q8ASI0"/>
<comment type="caution">
    <text evidence="5">The sequence shown here is derived from an EMBL/GenBank/DDBJ whole genome shotgun (WGS) entry which is preliminary data.</text>
</comment>
<dbReference type="GO" id="GO:0003941">
    <property type="term" value="F:L-serine ammonia-lyase activity"/>
    <property type="evidence" value="ECO:0007669"/>
    <property type="project" value="TreeGrafter"/>
</dbReference>
<evidence type="ECO:0000313" key="5">
    <source>
        <dbReference type="EMBL" id="RZU66989.1"/>
    </source>
</evidence>
<dbReference type="Gene3D" id="3.40.50.1100">
    <property type="match status" value="2"/>
</dbReference>
<evidence type="ECO:0000256" key="3">
    <source>
        <dbReference type="ARBA" id="ARBA00023239"/>
    </source>
</evidence>
<dbReference type="InterPro" id="IPR001926">
    <property type="entry name" value="TrpB-like_PALP"/>
</dbReference>
<keyword evidence="2" id="KW-0663">Pyridoxal phosphate</keyword>
<keyword evidence="6" id="KW-1185">Reference proteome</keyword>
<gene>
    <name evidence="5" type="ORF">EV379_3364</name>
</gene>
<evidence type="ECO:0000313" key="6">
    <source>
        <dbReference type="Proteomes" id="UP000291483"/>
    </source>
</evidence>
<sequence length="311" mass="31440">MITRHDVQAAERRTRGFVRRTPTFHATETLSFKLEFLQHTGTFKARGAFNRQLAAREHGELDAGIGIVVASGGNAGIANAYAARELGVPATVFVPETAPAVKVALLHSLGATVVQTGREYVEAFEAATAFAAERGALFCHAYDQPEIAAGAGVLAEELLADDPSIETILVAVGGGGLLAGVLAAVAGRAHVVAVEPERAPTLHAALAAGTPVNVEVGGVAADSLGARRVGEIGFAAASAAGGTGLSSVLVSDPDIVAARTALWSDYRIPSEYGAAAAAAALASGAYRPRSGERIAVIVCGANTDPGSLVGG</sequence>
<dbReference type="RefSeq" id="WP_130507103.1">
    <property type="nucleotide sequence ID" value="NZ_SHLC01000001.1"/>
</dbReference>
<dbReference type="EMBL" id="SHLC01000001">
    <property type="protein sequence ID" value="RZU66989.1"/>
    <property type="molecule type" value="Genomic_DNA"/>
</dbReference>
<evidence type="ECO:0000256" key="1">
    <source>
        <dbReference type="ARBA" id="ARBA00001933"/>
    </source>
</evidence>
<dbReference type="OrthoDB" id="9811476at2"/>
<dbReference type="PANTHER" id="PTHR48078:SF6">
    <property type="entry name" value="L-THREONINE DEHYDRATASE CATABOLIC TDCB"/>
    <property type="match status" value="1"/>
</dbReference>
<dbReference type="Pfam" id="PF00291">
    <property type="entry name" value="PALP"/>
    <property type="match status" value="1"/>
</dbReference>
<evidence type="ECO:0000259" key="4">
    <source>
        <dbReference type="Pfam" id="PF00291"/>
    </source>
</evidence>
<name>A0A4Q8ASI0_9MICO</name>
<dbReference type="Proteomes" id="UP000291483">
    <property type="component" value="Unassembled WGS sequence"/>
</dbReference>
<evidence type="ECO:0000256" key="2">
    <source>
        <dbReference type="ARBA" id="ARBA00022898"/>
    </source>
</evidence>
<dbReference type="InterPro" id="IPR050147">
    <property type="entry name" value="Ser/Thr_Dehydratase"/>
</dbReference>
<protein>
    <submittedName>
        <fullName evidence="5">L-threonine ammonia-lyase</fullName>
    </submittedName>
</protein>
<dbReference type="PANTHER" id="PTHR48078">
    <property type="entry name" value="THREONINE DEHYDRATASE, MITOCHONDRIAL-RELATED"/>
    <property type="match status" value="1"/>
</dbReference>
<dbReference type="GO" id="GO:0006567">
    <property type="term" value="P:L-threonine catabolic process"/>
    <property type="evidence" value="ECO:0007669"/>
    <property type="project" value="TreeGrafter"/>
</dbReference>
<keyword evidence="3 5" id="KW-0456">Lyase</keyword>
<comment type="cofactor">
    <cofactor evidence="1">
        <name>pyridoxal 5'-phosphate</name>
        <dbReference type="ChEBI" id="CHEBI:597326"/>
    </cofactor>
</comment>
<reference evidence="5 6" key="1">
    <citation type="submission" date="2019-02" db="EMBL/GenBank/DDBJ databases">
        <title>Sequencing the genomes of 1000 actinobacteria strains.</title>
        <authorList>
            <person name="Klenk H.-P."/>
        </authorList>
    </citation>
    <scope>NUCLEOTIDE SEQUENCE [LARGE SCALE GENOMIC DNA]</scope>
    <source>
        <strain evidence="5 6">DSM 18319</strain>
    </source>
</reference>
<organism evidence="5 6">
    <name type="scientific">Microterricola gilva</name>
    <dbReference type="NCBI Taxonomy" id="393267"/>
    <lineage>
        <taxon>Bacteria</taxon>
        <taxon>Bacillati</taxon>
        <taxon>Actinomycetota</taxon>
        <taxon>Actinomycetes</taxon>
        <taxon>Micrococcales</taxon>
        <taxon>Microbacteriaceae</taxon>
        <taxon>Microterricola</taxon>
    </lineage>
</organism>